<name>K8Z9X3_9ENTE</name>
<evidence type="ECO:0000313" key="2">
    <source>
        <dbReference type="Proteomes" id="UP000016057"/>
    </source>
</evidence>
<dbReference type="OrthoDB" id="2187133at2"/>
<sequence length="67" mass="7684">MKSSSIKVDNVYQCTSPLLKNNFSAKVINKLDHSCIVEMTDVAKEDENVAKELQYKTVVNFQNFKEK</sequence>
<protein>
    <submittedName>
        <fullName evidence="1">Uncharacterized protein</fullName>
    </submittedName>
</protein>
<evidence type="ECO:0000313" key="1">
    <source>
        <dbReference type="EMBL" id="EKU27700.1"/>
    </source>
</evidence>
<gene>
    <name evidence="1" type="ORF">C683_0481</name>
</gene>
<accession>K8Z9X3</accession>
<organism evidence="1 2">
    <name type="scientific">Catellicoccus marimammalium M35/04/3</name>
    <dbReference type="NCBI Taxonomy" id="1234409"/>
    <lineage>
        <taxon>Bacteria</taxon>
        <taxon>Bacillati</taxon>
        <taxon>Bacillota</taxon>
        <taxon>Bacilli</taxon>
        <taxon>Lactobacillales</taxon>
        <taxon>Enterococcaceae</taxon>
        <taxon>Catellicoccus</taxon>
    </lineage>
</organism>
<dbReference type="EMBL" id="AMYT01000011">
    <property type="protein sequence ID" value="EKU27700.1"/>
    <property type="molecule type" value="Genomic_DNA"/>
</dbReference>
<dbReference type="RefSeq" id="WP_009489290.1">
    <property type="nucleotide sequence ID" value="NZ_AMYT01000011.1"/>
</dbReference>
<keyword evidence="2" id="KW-1185">Reference proteome</keyword>
<dbReference type="Proteomes" id="UP000016057">
    <property type="component" value="Unassembled WGS sequence"/>
</dbReference>
<dbReference type="STRING" id="1234409.C683_0481"/>
<dbReference type="AlphaFoldDB" id="K8Z9X3"/>
<proteinExistence type="predicted"/>
<reference evidence="1 2" key="1">
    <citation type="journal article" date="2013" name="Genome Announc.">
        <title>Draft Genome Sequence of Catellicoccus marimammalium, a Novel Species Commonly Found in Gull Feces.</title>
        <authorList>
            <person name="Weigand M.R."/>
            <person name="Ryu H."/>
            <person name="Bozcek L."/>
            <person name="Konstantinidis K.T."/>
            <person name="Santo Domingo J.W."/>
        </authorList>
    </citation>
    <scope>NUCLEOTIDE SEQUENCE [LARGE SCALE GENOMIC DNA]</scope>
    <source>
        <strain evidence="1 2">M35/04/3</strain>
    </source>
</reference>
<comment type="caution">
    <text evidence="1">The sequence shown here is derived from an EMBL/GenBank/DDBJ whole genome shotgun (WGS) entry which is preliminary data.</text>
</comment>